<dbReference type="RefSeq" id="WP_352016026.1">
    <property type="nucleotide sequence ID" value="NZ_JBHSBC010000039.1"/>
</dbReference>
<reference evidence="2" key="1">
    <citation type="journal article" date="2019" name="Int. J. Syst. Evol. Microbiol.">
        <title>The Global Catalogue of Microorganisms (GCM) 10K type strain sequencing project: providing services to taxonomists for standard genome sequencing and annotation.</title>
        <authorList>
            <consortium name="The Broad Institute Genomics Platform"/>
            <consortium name="The Broad Institute Genome Sequencing Center for Infectious Disease"/>
            <person name="Wu L."/>
            <person name="Ma J."/>
        </authorList>
    </citation>
    <scope>NUCLEOTIDE SEQUENCE [LARGE SCALE GENOMIC DNA]</scope>
    <source>
        <strain evidence="2">TBRC 7912</strain>
    </source>
</reference>
<evidence type="ECO:0000313" key="2">
    <source>
        <dbReference type="Proteomes" id="UP001595698"/>
    </source>
</evidence>
<organism evidence="1 2">
    <name type="scientific">Streptosporangium jomthongense</name>
    <dbReference type="NCBI Taxonomy" id="1193683"/>
    <lineage>
        <taxon>Bacteria</taxon>
        <taxon>Bacillati</taxon>
        <taxon>Actinomycetota</taxon>
        <taxon>Actinomycetes</taxon>
        <taxon>Streptosporangiales</taxon>
        <taxon>Streptosporangiaceae</taxon>
        <taxon>Streptosporangium</taxon>
    </lineage>
</organism>
<gene>
    <name evidence="1" type="ORF">ACFOYY_32715</name>
</gene>
<protein>
    <submittedName>
        <fullName evidence="1">Uncharacterized protein</fullName>
    </submittedName>
</protein>
<accession>A0ABV8F8B9</accession>
<keyword evidence="2" id="KW-1185">Reference proteome</keyword>
<proteinExistence type="predicted"/>
<comment type="caution">
    <text evidence="1">The sequence shown here is derived from an EMBL/GenBank/DDBJ whole genome shotgun (WGS) entry which is preliminary data.</text>
</comment>
<name>A0ABV8F8B9_9ACTN</name>
<dbReference type="Proteomes" id="UP001595698">
    <property type="component" value="Unassembled WGS sequence"/>
</dbReference>
<dbReference type="EMBL" id="JBHSBC010000039">
    <property type="protein sequence ID" value="MFC3984929.1"/>
    <property type="molecule type" value="Genomic_DNA"/>
</dbReference>
<sequence length="40" mass="4690">MTEQPRLDELNAELALIEMRDLADRIPVPDALDDIRRRTQ</sequence>
<evidence type="ECO:0000313" key="1">
    <source>
        <dbReference type="EMBL" id="MFC3984929.1"/>
    </source>
</evidence>